<name>A0A1Y2D2R5_9FUNG</name>
<keyword evidence="3" id="KW-1185">Reference proteome</keyword>
<evidence type="ECO:0000313" key="3">
    <source>
        <dbReference type="Proteomes" id="UP000193642"/>
    </source>
</evidence>
<reference evidence="2 3" key="1">
    <citation type="submission" date="2016-07" db="EMBL/GenBank/DDBJ databases">
        <title>Pervasive Adenine N6-methylation of Active Genes in Fungi.</title>
        <authorList>
            <consortium name="DOE Joint Genome Institute"/>
            <person name="Mondo S.J."/>
            <person name="Dannebaum R.O."/>
            <person name="Kuo R.C."/>
            <person name="Labutti K."/>
            <person name="Haridas S."/>
            <person name="Kuo A."/>
            <person name="Salamov A."/>
            <person name="Ahrendt S.R."/>
            <person name="Lipzen A."/>
            <person name="Sullivan W."/>
            <person name="Andreopoulos W.B."/>
            <person name="Clum A."/>
            <person name="Lindquist E."/>
            <person name="Daum C."/>
            <person name="Ramamoorthy G.K."/>
            <person name="Gryganskyi A."/>
            <person name="Culley D."/>
            <person name="Magnuson J.K."/>
            <person name="James T.Y."/>
            <person name="O'Malley M.A."/>
            <person name="Stajich J.E."/>
            <person name="Spatafora J.W."/>
            <person name="Visel A."/>
            <person name="Grigoriev I.V."/>
        </authorList>
    </citation>
    <scope>NUCLEOTIDE SEQUENCE [LARGE SCALE GENOMIC DNA]</scope>
    <source>
        <strain evidence="2 3">JEL800</strain>
    </source>
</reference>
<dbReference type="AlphaFoldDB" id="A0A1Y2D2R5"/>
<feature type="signal peptide" evidence="1">
    <location>
        <begin position="1"/>
        <end position="18"/>
    </location>
</feature>
<proteinExistence type="predicted"/>
<evidence type="ECO:0000313" key="2">
    <source>
        <dbReference type="EMBL" id="ORY53588.1"/>
    </source>
</evidence>
<accession>A0A1Y2D2R5</accession>
<feature type="chain" id="PRO_5013254430" evidence="1">
    <location>
        <begin position="19"/>
        <end position="86"/>
    </location>
</feature>
<protein>
    <submittedName>
        <fullName evidence="2">Uncharacterized protein</fullName>
    </submittedName>
</protein>
<sequence>MRGLTLIAITLVAICASAIPLPPPLVKPVLVVPNTIDAKGFKRKLDLDVAPVGQEEAKKLWVGLEKDQKGVAKVPTVVPAAALGRQ</sequence>
<gene>
    <name evidence="2" type="ORF">BCR33DRAFT_710983</name>
</gene>
<evidence type="ECO:0000256" key="1">
    <source>
        <dbReference type="SAM" id="SignalP"/>
    </source>
</evidence>
<keyword evidence="1" id="KW-0732">Signal</keyword>
<dbReference type="Proteomes" id="UP000193642">
    <property type="component" value="Unassembled WGS sequence"/>
</dbReference>
<dbReference type="EMBL" id="MCGO01000001">
    <property type="protein sequence ID" value="ORY53588.1"/>
    <property type="molecule type" value="Genomic_DNA"/>
</dbReference>
<dbReference type="OrthoDB" id="10360550at2759"/>
<comment type="caution">
    <text evidence="2">The sequence shown here is derived from an EMBL/GenBank/DDBJ whole genome shotgun (WGS) entry which is preliminary data.</text>
</comment>
<organism evidence="2 3">
    <name type="scientific">Rhizoclosmatium globosum</name>
    <dbReference type="NCBI Taxonomy" id="329046"/>
    <lineage>
        <taxon>Eukaryota</taxon>
        <taxon>Fungi</taxon>
        <taxon>Fungi incertae sedis</taxon>
        <taxon>Chytridiomycota</taxon>
        <taxon>Chytridiomycota incertae sedis</taxon>
        <taxon>Chytridiomycetes</taxon>
        <taxon>Chytridiales</taxon>
        <taxon>Chytriomycetaceae</taxon>
        <taxon>Rhizoclosmatium</taxon>
    </lineage>
</organism>